<dbReference type="AlphaFoldDB" id="A0A2A2J286"/>
<keyword evidence="5" id="KW-0732">Signal</keyword>
<dbReference type="OrthoDB" id="407221at2759"/>
<evidence type="ECO:0000256" key="6">
    <source>
        <dbReference type="ARBA" id="ARBA00022980"/>
    </source>
</evidence>
<dbReference type="GO" id="GO:0005743">
    <property type="term" value="C:mitochondrial inner membrane"/>
    <property type="evidence" value="ECO:0007669"/>
    <property type="project" value="UniProtKB-ARBA"/>
</dbReference>
<dbReference type="SUPFAM" id="SSF54565">
    <property type="entry name" value="Ribosomal protein S16"/>
    <property type="match status" value="1"/>
</dbReference>
<comment type="subcellular location">
    <subcellularLocation>
        <location evidence="2">Membrane</location>
        <topology evidence="2">Single-pass type I membrane protein</topology>
    </subcellularLocation>
    <subcellularLocation>
        <location evidence="1">Mitochondrion</location>
    </subcellularLocation>
</comment>
<organism evidence="19 20">
    <name type="scientific">Diploscapter pachys</name>
    <dbReference type="NCBI Taxonomy" id="2018661"/>
    <lineage>
        <taxon>Eukaryota</taxon>
        <taxon>Metazoa</taxon>
        <taxon>Ecdysozoa</taxon>
        <taxon>Nematoda</taxon>
        <taxon>Chromadorea</taxon>
        <taxon>Rhabditida</taxon>
        <taxon>Rhabditina</taxon>
        <taxon>Rhabditomorpha</taxon>
        <taxon>Rhabditoidea</taxon>
        <taxon>Rhabditidae</taxon>
        <taxon>Diploscapter</taxon>
    </lineage>
</organism>
<evidence type="ECO:0000256" key="8">
    <source>
        <dbReference type="ARBA" id="ARBA00023128"/>
    </source>
</evidence>
<dbReference type="GO" id="GO:0003735">
    <property type="term" value="F:structural constituent of ribosome"/>
    <property type="evidence" value="ECO:0007669"/>
    <property type="project" value="InterPro"/>
</dbReference>
<dbReference type="EMBL" id="LIAE01010744">
    <property type="protein sequence ID" value="PAV55876.1"/>
    <property type="molecule type" value="Genomic_DNA"/>
</dbReference>
<evidence type="ECO:0000256" key="2">
    <source>
        <dbReference type="ARBA" id="ARBA00004479"/>
    </source>
</evidence>
<evidence type="ECO:0000256" key="12">
    <source>
        <dbReference type="ARBA" id="ARBA00023274"/>
    </source>
</evidence>
<evidence type="ECO:0000256" key="7">
    <source>
        <dbReference type="ARBA" id="ARBA00022989"/>
    </source>
</evidence>
<evidence type="ECO:0000256" key="13">
    <source>
        <dbReference type="ARBA" id="ARBA00035263"/>
    </source>
</evidence>
<feature type="compositionally biased region" description="Basic and acidic residues" evidence="16">
    <location>
        <begin position="791"/>
        <end position="809"/>
    </location>
</feature>
<evidence type="ECO:0000259" key="18">
    <source>
        <dbReference type="PROSITE" id="PS51534"/>
    </source>
</evidence>
<accession>A0A2A2J286</accession>
<evidence type="ECO:0000256" key="9">
    <source>
        <dbReference type="ARBA" id="ARBA00023136"/>
    </source>
</evidence>
<proteinExistence type="inferred from homology"/>
<evidence type="ECO:0000256" key="3">
    <source>
        <dbReference type="ARBA" id="ARBA00006668"/>
    </source>
</evidence>
<dbReference type="Pfam" id="PF08357">
    <property type="entry name" value="SEFIR"/>
    <property type="match status" value="1"/>
</dbReference>
<dbReference type="PANTHER" id="PTHR15583">
    <property type="entry name" value="INTERLEUKIN-17 RECEPTOR"/>
    <property type="match status" value="1"/>
</dbReference>
<dbReference type="InterPro" id="IPR013568">
    <property type="entry name" value="SEFIR_dom"/>
</dbReference>
<keyword evidence="10" id="KW-0675">Receptor</keyword>
<dbReference type="STRING" id="2018661.A0A2A2J286"/>
<reference evidence="19 20" key="1">
    <citation type="journal article" date="2017" name="Curr. Biol.">
        <title>Genome architecture and evolution of a unichromosomal asexual nematode.</title>
        <authorList>
            <person name="Fradin H."/>
            <person name="Zegar C."/>
            <person name="Gutwein M."/>
            <person name="Lucas J."/>
            <person name="Kovtun M."/>
            <person name="Corcoran D."/>
            <person name="Baugh L.R."/>
            <person name="Kiontke K."/>
            <person name="Gunsalus K."/>
            <person name="Fitch D.H."/>
            <person name="Piano F."/>
        </authorList>
    </citation>
    <scope>NUCLEOTIDE SEQUENCE [LARGE SCALE GENOMIC DNA]</scope>
    <source>
        <strain evidence="19">PF1309</strain>
    </source>
</reference>
<feature type="domain" description="SEFIR" evidence="18">
    <location>
        <begin position="577"/>
        <end position="722"/>
    </location>
</feature>
<evidence type="ECO:0000313" key="19">
    <source>
        <dbReference type="EMBL" id="PAV55876.1"/>
    </source>
</evidence>
<evidence type="ECO:0000313" key="20">
    <source>
        <dbReference type="Proteomes" id="UP000218231"/>
    </source>
</evidence>
<sequence length="844" mass="94859">MRILVSPKHFGRQSIGLALFGCKNRPVYQICVFPDKSLGRRYEGSIIEQVGVYDPLPNAKNEKLVSLNYGRLKYWIGQRNAEVSVPVLELLGLAGFYPIHPRTYIRAKENTLILAQKLKEAQEAASEKQKEEDEQNEEQVDEKKTHCYNLILLLTFFIVSNINLVVCLSSSSNGTQGNEPNATTLIRKTTIGTTKRTLTTNLTAEKPLATTTSSVIANANPLDACYASVRLTANNRSLQKESPSYSILNNSLECLKTYQESIGQDDQNLPPCQAGTMNVYIGPEVASNVGNTFPHVRLNISATVFEQADSVVIRLKCLYAPDNEDTYCHDSSRMIVNGQWIWPCRSIIFERPQDVQIPFRFGFGCFRMYGMSQYLISVTLLPQKCRSSIYVSSPQDMQLFPEIAHLYKHDIGWSPMLLTDLSDEDGIWVRVNGPADYIARRISIIVFQRLGNSTSGSLSQVATFDVEYPNGGVKWHNVPKGEYMLYAFVPRHDCLLVCEQTDSKCIVCPHTHINMTIPEDRLSFAWKSLKTIRDAGPMFLLGILVSCALVLVFGSLYIFRQRRRAATRTCDLQLMYRPSVLLVYSDDHPIHSSVIASLARVLTVSANANVHLDQNELIAAGMQPSRWLVDNIANSSRVLLVLSPCTTPILTDSLRLSQRRPYPDLFVPAFDIIVRECTRNPIAARSRIAVLKLPYSPQTPPQIDILGLPEFKLPSEFARLTTFIHQLDSESPVQLNLNQEALNSFENGITDMETMMRREPNWIEQRREIKDASPTSGDIPVENPLAANHVSGRELTGRYSDRNEADERFALLPPDDDDNQASESGKDGLKNEDEFDLLPPDDDD</sequence>
<evidence type="ECO:0000256" key="11">
    <source>
        <dbReference type="ARBA" id="ARBA00023180"/>
    </source>
</evidence>
<evidence type="ECO:0000256" key="16">
    <source>
        <dbReference type="SAM" id="MobiDB-lite"/>
    </source>
</evidence>
<comment type="similarity">
    <text evidence="3">Belongs to the bacterial ribosomal protein bS16 family.</text>
</comment>
<dbReference type="GO" id="GO:0030368">
    <property type="term" value="F:interleukin-17 receptor activity"/>
    <property type="evidence" value="ECO:0007669"/>
    <property type="project" value="InterPro"/>
</dbReference>
<evidence type="ECO:0000256" key="5">
    <source>
        <dbReference type="ARBA" id="ARBA00022729"/>
    </source>
</evidence>
<keyword evidence="6" id="KW-0689">Ribosomal protein</keyword>
<dbReference type="InterPro" id="IPR023803">
    <property type="entry name" value="Ribosomal_bS16_dom_sf"/>
</dbReference>
<comment type="caution">
    <text evidence="19">The sequence shown here is derived from an EMBL/GenBank/DDBJ whole genome shotgun (WGS) entry which is preliminary data.</text>
</comment>
<dbReference type="Gene3D" id="3.40.50.11530">
    <property type="match status" value="1"/>
</dbReference>
<dbReference type="Pfam" id="PF00886">
    <property type="entry name" value="Ribosomal_S16"/>
    <property type="match status" value="1"/>
</dbReference>
<dbReference type="InterPro" id="IPR039465">
    <property type="entry name" value="IL-17_rcpt-like"/>
</dbReference>
<dbReference type="GO" id="GO:0005759">
    <property type="term" value="C:mitochondrial matrix"/>
    <property type="evidence" value="ECO:0007669"/>
    <property type="project" value="UniProtKB-ARBA"/>
</dbReference>
<keyword evidence="8" id="KW-0496">Mitochondrion</keyword>
<evidence type="ECO:0000256" key="1">
    <source>
        <dbReference type="ARBA" id="ARBA00004173"/>
    </source>
</evidence>
<dbReference type="FunFam" id="3.30.1320.10:FF:000004">
    <property type="entry name" value="28S ribosomal protein S16, mitochondrial"/>
    <property type="match status" value="1"/>
</dbReference>
<keyword evidence="15" id="KW-0175">Coiled coil</keyword>
<dbReference type="GO" id="GO:0015935">
    <property type="term" value="C:small ribosomal subunit"/>
    <property type="evidence" value="ECO:0007669"/>
    <property type="project" value="UniProtKB-ARBA"/>
</dbReference>
<keyword evidence="9 17" id="KW-0472">Membrane</keyword>
<keyword evidence="12" id="KW-0687">Ribonucleoprotein</keyword>
<feature type="region of interest" description="Disordered" evidence="16">
    <location>
        <begin position="790"/>
        <end position="844"/>
    </location>
</feature>
<dbReference type="Gene3D" id="3.30.1320.10">
    <property type="match status" value="1"/>
</dbReference>
<keyword evidence="4 17" id="KW-0812">Transmembrane</keyword>
<dbReference type="GO" id="GO:0006412">
    <property type="term" value="P:translation"/>
    <property type="evidence" value="ECO:0007669"/>
    <property type="project" value="InterPro"/>
</dbReference>
<name>A0A2A2J286_9BILA</name>
<evidence type="ECO:0000256" key="14">
    <source>
        <dbReference type="ARBA" id="ARBA00035438"/>
    </source>
</evidence>
<dbReference type="PROSITE" id="PS51534">
    <property type="entry name" value="SEFIR"/>
    <property type="match status" value="1"/>
</dbReference>
<evidence type="ECO:0000256" key="4">
    <source>
        <dbReference type="ARBA" id="ARBA00022692"/>
    </source>
</evidence>
<feature type="coiled-coil region" evidence="15">
    <location>
        <begin position="114"/>
        <end position="141"/>
    </location>
</feature>
<dbReference type="Proteomes" id="UP000218231">
    <property type="component" value="Unassembled WGS sequence"/>
</dbReference>
<evidence type="ECO:0000256" key="15">
    <source>
        <dbReference type="SAM" id="Coils"/>
    </source>
</evidence>
<keyword evidence="11" id="KW-0325">Glycoprotein</keyword>
<feature type="compositionally biased region" description="Acidic residues" evidence="16">
    <location>
        <begin position="833"/>
        <end position="844"/>
    </location>
</feature>
<dbReference type="InterPro" id="IPR000307">
    <property type="entry name" value="Ribosomal_bS16"/>
</dbReference>
<keyword evidence="20" id="KW-1185">Reference proteome</keyword>
<keyword evidence="7 17" id="KW-1133">Transmembrane helix</keyword>
<evidence type="ECO:0000256" key="17">
    <source>
        <dbReference type="SAM" id="Phobius"/>
    </source>
</evidence>
<dbReference type="PANTHER" id="PTHR15583:SF7">
    <property type="entry name" value="INTERLEUKIN CYTOKINE RECEPTOR-RELATED PROTEIN 2"/>
    <property type="match status" value="1"/>
</dbReference>
<evidence type="ECO:0000256" key="10">
    <source>
        <dbReference type="ARBA" id="ARBA00023170"/>
    </source>
</evidence>
<feature type="transmembrane region" description="Helical" evidence="17">
    <location>
        <begin position="538"/>
        <end position="559"/>
    </location>
</feature>
<protein>
    <recommendedName>
        <fullName evidence="13">Small ribosomal subunit protein bS16m</fullName>
    </recommendedName>
    <alternativeName>
        <fullName evidence="14">28S ribosomal protein S16, mitochondrial</fullName>
    </alternativeName>
</protein>
<gene>
    <name evidence="19" type="ORF">WR25_14916</name>
</gene>